<organism evidence="2 3">
    <name type="scientific">Trinickia dinghuensis</name>
    <dbReference type="NCBI Taxonomy" id="2291023"/>
    <lineage>
        <taxon>Bacteria</taxon>
        <taxon>Pseudomonadati</taxon>
        <taxon>Pseudomonadota</taxon>
        <taxon>Betaproteobacteria</taxon>
        <taxon>Burkholderiales</taxon>
        <taxon>Burkholderiaceae</taxon>
        <taxon>Trinickia</taxon>
    </lineage>
</organism>
<name>A0A3D8JUP1_9BURK</name>
<comment type="caution">
    <text evidence="2">The sequence shown here is derived from an EMBL/GenBank/DDBJ whole genome shotgun (WGS) entry which is preliminary data.</text>
</comment>
<proteinExistence type="predicted"/>
<sequence>MSSNVPYPSPARGESLWTRAPLWRLCVSVAVVSTAAAVCFPPKWREVGVRSLPSLPEAATYHSPQPAAAPVPTSPATAAKSDGANAKAGLASSSQTHLAAAARPSTAAPEIAKASGSNAPKTATISMAVPGPEVKPDISGLDRALLGRTYEQAIKVEGFDIPLPAGRWSMLANTGIRMRQATGMAYFLGRIEHKRLVGAIRLFAVRSNDLPGAGFRAANGCTPGNPNLNYLYVESVKPFDHQACWLINNFFTPPLLQWADRAIKITALDRAAAGDLAAKGVTYPQDLVDVRFTRAETWGVLEVSYLFDPETDGIKSNTALSARESDWHAPNAPKFPAKVAYLAKMRSWGEGFWPKFQQAFASGQSASLLAKPGGGSQP</sequence>
<reference evidence="2 3" key="1">
    <citation type="submission" date="2018-08" db="EMBL/GenBank/DDBJ databases">
        <title>Paraburkholderia sp. DHOM06 isolated from forest soil.</title>
        <authorList>
            <person name="Gao Z.-H."/>
            <person name="Qiu L.-H."/>
        </authorList>
    </citation>
    <scope>NUCLEOTIDE SEQUENCE [LARGE SCALE GENOMIC DNA]</scope>
    <source>
        <strain evidence="2 3">DHOM06</strain>
    </source>
</reference>
<feature type="compositionally biased region" description="Low complexity" evidence="1">
    <location>
        <begin position="99"/>
        <end position="112"/>
    </location>
</feature>
<evidence type="ECO:0000256" key="1">
    <source>
        <dbReference type="SAM" id="MobiDB-lite"/>
    </source>
</evidence>
<accession>A0A3D8JUP1</accession>
<feature type="region of interest" description="Disordered" evidence="1">
    <location>
        <begin position="59"/>
        <end position="119"/>
    </location>
</feature>
<evidence type="ECO:0000313" key="2">
    <source>
        <dbReference type="EMBL" id="RDU96111.1"/>
    </source>
</evidence>
<evidence type="ECO:0000313" key="3">
    <source>
        <dbReference type="Proteomes" id="UP000256838"/>
    </source>
</evidence>
<dbReference type="Proteomes" id="UP000256838">
    <property type="component" value="Unassembled WGS sequence"/>
</dbReference>
<gene>
    <name evidence="2" type="ORF">DWV00_26090</name>
</gene>
<dbReference type="AlphaFoldDB" id="A0A3D8JUP1"/>
<protein>
    <submittedName>
        <fullName evidence="2">Uncharacterized protein</fullName>
    </submittedName>
</protein>
<keyword evidence="3" id="KW-1185">Reference proteome</keyword>
<dbReference type="EMBL" id="QRGA01000016">
    <property type="protein sequence ID" value="RDU96111.1"/>
    <property type="molecule type" value="Genomic_DNA"/>
</dbReference>